<reference evidence="1 2" key="1">
    <citation type="submission" date="2015-07" db="EMBL/GenBank/DDBJ databases">
        <title>Genome sequence of Ornatilinea apprima DSM 23815.</title>
        <authorList>
            <person name="Hemp J."/>
            <person name="Ward L.M."/>
            <person name="Pace L.A."/>
            <person name="Fischer W.W."/>
        </authorList>
    </citation>
    <scope>NUCLEOTIDE SEQUENCE [LARGE SCALE GENOMIC DNA]</scope>
    <source>
        <strain evidence="1 2">P3M-1</strain>
    </source>
</reference>
<keyword evidence="2" id="KW-1185">Reference proteome</keyword>
<dbReference type="Gene3D" id="1.25.40.370">
    <property type="match status" value="1"/>
</dbReference>
<gene>
    <name evidence="1" type="ORF">ADN00_17995</name>
</gene>
<organism evidence="1 2">
    <name type="scientific">Ornatilinea apprima</name>
    <dbReference type="NCBI Taxonomy" id="1134406"/>
    <lineage>
        <taxon>Bacteria</taxon>
        <taxon>Bacillati</taxon>
        <taxon>Chloroflexota</taxon>
        <taxon>Anaerolineae</taxon>
        <taxon>Anaerolineales</taxon>
        <taxon>Anaerolineaceae</taxon>
        <taxon>Ornatilinea</taxon>
    </lineage>
</organism>
<dbReference type="AlphaFoldDB" id="A0A0P6XP09"/>
<accession>A0A0P6XP09</accession>
<dbReference type="PANTHER" id="PTHR19871:SF14">
    <property type="entry name" value="DUF4062 DOMAIN-CONTAINING PROTEIN"/>
    <property type="match status" value="1"/>
</dbReference>
<evidence type="ECO:0000313" key="1">
    <source>
        <dbReference type="EMBL" id="KPL70768.1"/>
    </source>
</evidence>
<dbReference type="InterPro" id="IPR052752">
    <property type="entry name" value="NACHT-WD_repeat"/>
</dbReference>
<evidence type="ECO:0000313" key="2">
    <source>
        <dbReference type="Proteomes" id="UP000050417"/>
    </source>
</evidence>
<dbReference type="PANTHER" id="PTHR19871">
    <property type="entry name" value="BETA TRANSDUCIN-RELATED PROTEIN"/>
    <property type="match status" value="1"/>
</dbReference>
<dbReference type="EMBL" id="LGCL01000044">
    <property type="protein sequence ID" value="KPL70768.1"/>
    <property type="molecule type" value="Genomic_DNA"/>
</dbReference>
<dbReference type="STRING" id="1134406.ADN00_17995"/>
<protein>
    <submittedName>
        <fullName evidence="1">Uncharacterized protein</fullName>
    </submittedName>
</protein>
<sequence length="415" mass="47126">MQLGGLEPQDGKELLTQWLASVRRTLNISQRAEVLDKFEKSQCNPLYLKLAFEEARLWTSFQPQETLAAGVAGIIRENMIERLKDEGNHGEMLVSRALGYLAASRYGLAEDELVDLLSRDLEVYTWFFKQTYHLPSDLVQRAAEYLHDHPDVFVREREPDAEASTLAWLNELKQMDWKKGIPEPLVEFLATVLPQANGPHLPVVLWSRLSFDLAPFLTERLVDGSSLLAFYHRELRDASEAEFLSDGQAQAYHAKLADYFRFKADPDGDHSWSGDDIHGLSELPYHLTEAERWDQVYRTLIDFRFLEEKAARVGVVDSRDGQGQTVRTYTGVLRLQEDYERALAAMPGGRGSESWGDRSPLIVTARQKNAEMSVDCPVCHQTLLIKDEMLGTVITCPQQVCQARLKLNAFVIQTA</sequence>
<dbReference type="Proteomes" id="UP000050417">
    <property type="component" value="Unassembled WGS sequence"/>
</dbReference>
<proteinExistence type="predicted"/>
<name>A0A0P6XP09_9CHLR</name>
<comment type="caution">
    <text evidence="1">The sequence shown here is derived from an EMBL/GenBank/DDBJ whole genome shotgun (WGS) entry which is preliminary data.</text>
</comment>